<dbReference type="AlphaFoldDB" id="A0A2G4SVU3"/>
<dbReference type="EMBL" id="KZ303848">
    <property type="protein sequence ID" value="PHZ12845.1"/>
    <property type="molecule type" value="Genomic_DNA"/>
</dbReference>
<reference evidence="2 3" key="2">
    <citation type="journal article" date="2016" name="Proc. Natl. Acad. Sci. U.S.A.">
        <title>Lipid metabolic changes in an early divergent fungus govern the establishment of a mutualistic symbiosis with endobacteria.</title>
        <authorList>
            <person name="Lastovetsky O.A."/>
            <person name="Gaspar M.L."/>
            <person name="Mondo S.J."/>
            <person name="LaButti K.M."/>
            <person name="Sandor L."/>
            <person name="Grigoriev I.V."/>
            <person name="Henry S.A."/>
            <person name="Pawlowska T.E."/>
        </authorList>
    </citation>
    <scope>NUCLEOTIDE SEQUENCE [LARGE SCALE GENOMIC DNA]</scope>
    <source>
        <strain evidence="2 3">ATCC 52813</strain>
    </source>
</reference>
<dbReference type="GeneID" id="35443911"/>
<dbReference type="RefSeq" id="XP_023466553.1">
    <property type="nucleotide sequence ID" value="XM_023612922.1"/>
</dbReference>
<gene>
    <name evidence="1" type="ORF">RHIMIDRAFT_280580</name>
    <name evidence="2" type="ORF">RHIMIDRAFT_280697</name>
</gene>
<sequence length="52" mass="6082">MAFIFGLNKCYHCRNVIITDGYAVSFIFKKTVAIHDEPRREPETPKDFADIY</sequence>
<evidence type="ECO:0000313" key="2">
    <source>
        <dbReference type="EMBL" id="PHZ12887.1"/>
    </source>
</evidence>
<accession>A0A2G4SVU3</accession>
<protein>
    <submittedName>
        <fullName evidence="2">Uncharacterized protein</fullName>
    </submittedName>
</protein>
<reference evidence="2" key="1">
    <citation type="submission" date="2014-05" db="EMBL/GenBank/DDBJ databases">
        <authorList>
            <consortium name="DOE Joint Genome Institute"/>
            <person name="Riley R."/>
            <person name="Mondo S.J."/>
            <person name="Sun H."/>
            <person name="Grigoriev I.V."/>
            <person name="Pawlowska A.T."/>
            <person name="Nordberg H.P."/>
            <person name="Cantor M.N."/>
            <person name="Hua S.X."/>
        </authorList>
    </citation>
    <scope>NUCLEOTIDE SEQUENCE</scope>
    <source>
        <strain evidence="2">ATCC 52813</strain>
    </source>
</reference>
<dbReference type="EMBL" id="KZ303848">
    <property type="protein sequence ID" value="PHZ12887.1"/>
    <property type="molecule type" value="Genomic_DNA"/>
</dbReference>
<name>A0A2G4SVU3_RHIZD</name>
<organism evidence="2 3">
    <name type="scientific">Rhizopus microsporus ATCC 52813</name>
    <dbReference type="NCBI Taxonomy" id="1340429"/>
    <lineage>
        <taxon>Eukaryota</taxon>
        <taxon>Fungi</taxon>
        <taxon>Fungi incertae sedis</taxon>
        <taxon>Mucoromycota</taxon>
        <taxon>Mucoromycotina</taxon>
        <taxon>Mucoromycetes</taxon>
        <taxon>Mucorales</taxon>
        <taxon>Mucorineae</taxon>
        <taxon>Rhizopodaceae</taxon>
        <taxon>Rhizopus</taxon>
    </lineage>
</organism>
<dbReference type="Proteomes" id="UP000242254">
    <property type="component" value="Unassembled WGS sequence"/>
</dbReference>
<proteinExistence type="predicted"/>
<evidence type="ECO:0000313" key="3">
    <source>
        <dbReference type="Proteomes" id="UP000242254"/>
    </source>
</evidence>
<keyword evidence="3" id="KW-1185">Reference proteome</keyword>
<evidence type="ECO:0000313" key="1">
    <source>
        <dbReference type="EMBL" id="PHZ12845.1"/>
    </source>
</evidence>